<gene>
    <name evidence="4" type="ORF">SCLCIDRAFT_131393</name>
</gene>
<dbReference type="OrthoDB" id="429813at2759"/>
<keyword evidence="1" id="KW-0596">Phosphopantetheine</keyword>
<name>A0A0C2Z4T0_9AGAM</name>
<evidence type="ECO:0000259" key="3">
    <source>
        <dbReference type="SMART" id="SM00823"/>
    </source>
</evidence>
<protein>
    <recommendedName>
        <fullName evidence="3">Polyketide synthase-like phosphopantetheine-binding domain-containing protein</fullName>
    </recommendedName>
</protein>
<dbReference type="InParanoid" id="A0A0C2Z4T0"/>
<reference evidence="5" key="2">
    <citation type="submission" date="2015-01" db="EMBL/GenBank/DDBJ databases">
        <title>Evolutionary Origins and Diversification of the Mycorrhizal Mutualists.</title>
        <authorList>
            <consortium name="DOE Joint Genome Institute"/>
            <consortium name="Mycorrhizal Genomics Consortium"/>
            <person name="Kohler A."/>
            <person name="Kuo A."/>
            <person name="Nagy L.G."/>
            <person name="Floudas D."/>
            <person name="Copeland A."/>
            <person name="Barry K.W."/>
            <person name="Cichocki N."/>
            <person name="Veneault-Fourrey C."/>
            <person name="LaButti K."/>
            <person name="Lindquist E.A."/>
            <person name="Lipzen A."/>
            <person name="Lundell T."/>
            <person name="Morin E."/>
            <person name="Murat C."/>
            <person name="Riley R."/>
            <person name="Ohm R."/>
            <person name="Sun H."/>
            <person name="Tunlid A."/>
            <person name="Henrissat B."/>
            <person name="Grigoriev I.V."/>
            <person name="Hibbett D.S."/>
            <person name="Martin F."/>
        </authorList>
    </citation>
    <scope>NUCLEOTIDE SEQUENCE [LARGE SCALE GENOMIC DNA]</scope>
    <source>
        <strain evidence="5">Foug A</strain>
    </source>
</reference>
<dbReference type="EMBL" id="KN822107">
    <property type="protein sequence ID" value="KIM56973.1"/>
    <property type="molecule type" value="Genomic_DNA"/>
</dbReference>
<dbReference type="InterPro" id="IPR036736">
    <property type="entry name" value="ACP-like_sf"/>
</dbReference>
<dbReference type="InterPro" id="IPR020806">
    <property type="entry name" value="PKS_PP-bd"/>
</dbReference>
<dbReference type="AlphaFoldDB" id="A0A0C2Z4T0"/>
<evidence type="ECO:0000256" key="1">
    <source>
        <dbReference type="ARBA" id="ARBA00022450"/>
    </source>
</evidence>
<proteinExistence type="predicted"/>
<dbReference type="GO" id="GO:0031177">
    <property type="term" value="F:phosphopantetheine binding"/>
    <property type="evidence" value="ECO:0007669"/>
    <property type="project" value="InterPro"/>
</dbReference>
<dbReference type="SUPFAM" id="SSF56801">
    <property type="entry name" value="Acetyl-CoA synthetase-like"/>
    <property type="match status" value="1"/>
</dbReference>
<dbReference type="Gene3D" id="3.40.50.12780">
    <property type="entry name" value="N-terminal domain of ligase-like"/>
    <property type="match status" value="1"/>
</dbReference>
<dbReference type="HOGENOM" id="CLU_002220_1_0_1"/>
<dbReference type="InterPro" id="IPR036291">
    <property type="entry name" value="NAD(P)-bd_dom_sf"/>
</dbReference>
<reference evidence="4 5" key="1">
    <citation type="submission" date="2014-04" db="EMBL/GenBank/DDBJ databases">
        <authorList>
            <consortium name="DOE Joint Genome Institute"/>
            <person name="Kuo A."/>
            <person name="Kohler A."/>
            <person name="Nagy L.G."/>
            <person name="Floudas D."/>
            <person name="Copeland A."/>
            <person name="Barry K.W."/>
            <person name="Cichocki N."/>
            <person name="Veneault-Fourrey C."/>
            <person name="LaButti K."/>
            <person name="Lindquist E.A."/>
            <person name="Lipzen A."/>
            <person name="Lundell T."/>
            <person name="Morin E."/>
            <person name="Murat C."/>
            <person name="Sun H."/>
            <person name="Tunlid A."/>
            <person name="Henrissat B."/>
            <person name="Grigoriev I.V."/>
            <person name="Hibbett D.S."/>
            <person name="Martin F."/>
            <person name="Nordberg H.P."/>
            <person name="Cantor M.N."/>
            <person name="Hua S.X."/>
        </authorList>
    </citation>
    <scope>NUCLEOTIDE SEQUENCE [LARGE SCALE GENOMIC DNA]</scope>
    <source>
        <strain evidence="4 5">Foug A</strain>
    </source>
</reference>
<dbReference type="InterPro" id="IPR020845">
    <property type="entry name" value="AMP-binding_CS"/>
</dbReference>
<dbReference type="PANTHER" id="PTHR43439:SF2">
    <property type="entry name" value="ENZYME, PUTATIVE (JCVI)-RELATED"/>
    <property type="match status" value="1"/>
</dbReference>
<dbReference type="Gene3D" id="3.40.50.720">
    <property type="entry name" value="NAD(P)-binding Rossmann-like Domain"/>
    <property type="match status" value="1"/>
</dbReference>
<dbReference type="SMART" id="SM00823">
    <property type="entry name" value="PKS_PP"/>
    <property type="match status" value="1"/>
</dbReference>
<evidence type="ECO:0000313" key="5">
    <source>
        <dbReference type="Proteomes" id="UP000053989"/>
    </source>
</evidence>
<dbReference type="InterPro" id="IPR042099">
    <property type="entry name" value="ANL_N_sf"/>
</dbReference>
<dbReference type="SUPFAM" id="SSF51735">
    <property type="entry name" value="NAD(P)-binding Rossmann-fold domains"/>
    <property type="match status" value="1"/>
</dbReference>
<accession>A0A0C2Z4T0</accession>
<organism evidence="4 5">
    <name type="scientific">Scleroderma citrinum Foug A</name>
    <dbReference type="NCBI Taxonomy" id="1036808"/>
    <lineage>
        <taxon>Eukaryota</taxon>
        <taxon>Fungi</taxon>
        <taxon>Dikarya</taxon>
        <taxon>Basidiomycota</taxon>
        <taxon>Agaricomycotina</taxon>
        <taxon>Agaricomycetes</taxon>
        <taxon>Agaricomycetidae</taxon>
        <taxon>Boletales</taxon>
        <taxon>Sclerodermatineae</taxon>
        <taxon>Sclerodermataceae</taxon>
        <taxon>Scleroderma</taxon>
    </lineage>
</organism>
<dbReference type="InterPro" id="IPR051414">
    <property type="entry name" value="Adenylate-forming_Reductase"/>
</dbReference>
<sequence length="1104" mass="122324">MASTNSDAHITRISYPPTDGSLLFPQLLEYNAQQNPDHPFFVYPADEGSFELRKISHLEFYRASQRVAHVVRPGLQGQSREVVAIVANCDTILYQALFMGIIYAGLIPFPMSPRNSAPAVVNMLKKTNCHRMIVSQHSLGDLASAIRAELSQSEDPYHLQIEEPPRLETVYPYLSSEVLSSPFMPFPKEDHPEKNDVMFYLHSSGSTGFPKPIPITYLTGNHYCLMPLVTDHRTIGEDIRVAAGHLPPFHVIGVFVHVFLPAASLQSISVYPPTAYGDPTRPPVFANPQNALENAVLTRCKGLLAVPSFLDEWVLSPEAVNHLATFSYVVTGGGPVAKKMGDFLTEAGVRLSMIFGTTECGPFTSCVIPPEDPKNWEWIRLSPNSKIRWAPLGDGAYEMHVLTCETHQVSVENLPDVKGYATSDAFIQHPTIQGLYKIVGRIDDVLVLSSGEKTVPEPIEAAIANSPYVAGVCMFGRGRHQVGLVVEPRSEFAIDVKDEEQVVRFRNMIWSEVEEANRGAPNFSRIFKEMILVTSTDRPMLRAGKGTVMKKATIKLYEPEIDALYQSVEGSAIVGNEVQLPSEWTLPLVKDWLMVHATAVNAETPVHVEADLFEQGFDSLSAAFLRNRIIGSFRASPFESVRDLVSRISPNVIFSNPTLALLATHLVNLITGTANTMDNKAKIERMIEKYSSGLQANGLRGPATGNNDDGHIVLITGSTGGLGSYILASLLKRQDVTRIYVLNRQLMTTTAKQRQRSTFEDRGLDTSLLHSQRLVYIEGDTSQEQLGLDRRRYEEIRDSVTLIIHNAWRIDFNLSLATFEPNIRGTRYLINLALASKRATKPRFMFASSIASTQSWVRNRGPVPEAVLSDANIAVGGGYGSSKYVSERASFSRGLQATSFRIGQITGAAPRGAWPTTEWVAILVKSSIALGALPDIHESMAWLPTDAVSGAILDVAFSEDKPPTVVNVVHPRPVEWTALMKPISGALFAKRITKEPLPLVPVAEWYHTLEKHALNASEEKMKRVPAIKLLGFFCGLARGKHCLDDMSGDHGEWDPNVLAFDFSTEVAERASKTMRKLPRLSKLDMDRWVDYWEYVGFFEDLKVT</sequence>
<dbReference type="PROSITE" id="PS00455">
    <property type="entry name" value="AMP_BINDING"/>
    <property type="match status" value="1"/>
</dbReference>
<dbReference type="PANTHER" id="PTHR43439">
    <property type="entry name" value="PHENYLACETATE-COENZYME A LIGASE"/>
    <property type="match status" value="1"/>
</dbReference>
<dbReference type="Pfam" id="PF07993">
    <property type="entry name" value="NAD_binding_4"/>
    <property type="match status" value="1"/>
</dbReference>
<keyword evidence="5" id="KW-1185">Reference proteome</keyword>
<dbReference type="Pfam" id="PF00501">
    <property type="entry name" value="AMP-binding"/>
    <property type="match status" value="1"/>
</dbReference>
<dbReference type="InterPro" id="IPR000873">
    <property type="entry name" value="AMP-dep_synth/lig_dom"/>
</dbReference>
<dbReference type="InterPro" id="IPR013120">
    <property type="entry name" value="FAR_NAD-bd"/>
</dbReference>
<evidence type="ECO:0000256" key="2">
    <source>
        <dbReference type="ARBA" id="ARBA00022553"/>
    </source>
</evidence>
<dbReference type="Proteomes" id="UP000053989">
    <property type="component" value="Unassembled WGS sequence"/>
</dbReference>
<dbReference type="Pfam" id="PF23562">
    <property type="entry name" value="AMP-binding_C_3"/>
    <property type="match status" value="1"/>
</dbReference>
<keyword evidence="2" id="KW-0597">Phosphoprotein</keyword>
<dbReference type="Gene3D" id="1.10.1200.10">
    <property type="entry name" value="ACP-like"/>
    <property type="match status" value="1"/>
</dbReference>
<evidence type="ECO:0000313" key="4">
    <source>
        <dbReference type="EMBL" id="KIM56973.1"/>
    </source>
</evidence>
<dbReference type="STRING" id="1036808.A0A0C2Z4T0"/>
<feature type="domain" description="Polyketide synthase-like phosphopantetheine-binding" evidence="3">
    <location>
        <begin position="589"/>
        <end position="670"/>
    </location>
</feature>